<comment type="caution">
    <text evidence="1">The sequence shown here is derived from an EMBL/GenBank/DDBJ whole genome shotgun (WGS) entry which is preliminary data.</text>
</comment>
<accession>A0A8H3GX24</accession>
<gene>
    <name evidence="1" type="ORF">RDB_LOCUS174054</name>
</gene>
<sequence length="308" mass="35115">MGNSISTQLEPFSVDSTEWQERCFGEEKIVDHPEYYFPDGNIIVVVNDTAFNLYRGILQRHAHIFADMDKEAFHVKGPITVEVFKTLCQFLFPKEIGVLPIVQSGDTQKWHPVIRGTIELGMPGVRKHILNKLAEDKTIVENKAVGFLSWIQDNDKDLEKLLFECIRVLAYRRSPLSAEEARGLSGTRANQVALARERVRSLFYNPNYWKVRIPNTLCRAEKHCSDEVFLAMTKHMSISVQSSKSGPQTDLLQVAIDSMCTVCSNRYAESVKQHANLEIRRCLGIKETEDLDPTPPKRTPLTSWCFKS</sequence>
<evidence type="ECO:0000313" key="2">
    <source>
        <dbReference type="Proteomes" id="UP000663841"/>
    </source>
</evidence>
<protein>
    <recommendedName>
        <fullName evidence="3">BTB domain-containing protein</fullName>
    </recommendedName>
</protein>
<dbReference type="AlphaFoldDB" id="A0A8H3GX24"/>
<dbReference type="Proteomes" id="UP000663841">
    <property type="component" value="Unassembled WGS sequence"/>
</dbReference>
<name>A0A8H3GX24_9AGAM</name>
<proteinExistence type="predicted"/>
<evidence type="ECO:0000313" key="1">
    <source>
        <dbReference type="EMBL" id="CAE6469788.1"/>
    </source>
</evidence>
<evidence type="ECO:0008006" key="3">
    <source>
        <dbReference type="Google" id="ProtNLM"/>
    </source>
</evidence>
<dbReference type="EMBL" id="CAJMWW010000392">
    <property type="protein sequence ID" value="CAE6469788.1"/>
    <property type="molecule type" value="Genomic_DNA"/>
</dbReference>
<reference evidence="1" key="1">
    <citation type="submission" date="2021-01" db="EMBL/GenBank/DDBJ databases">
        <authorList>
            <person name="Kaushik A."/>
        </authorList>
    </citation>
    <scope>NUCLEOTIDE SEQUENCE</scope>
    <source>
        <strain evidence="1">AG3-T5</strain>
    </source>
</reference>
<organism evidence="1 2">
    <name type="scientific">Rhizoctonia solani</name>
    <dbReference type="NCBI Taxonomy" id="456999"/>
    <lineage>
        <taxon>Eukaryota</taxon>
        <taxon>Fungi</taxon>
        <taxon>Dikarya</taxon>
        <taxon>Basidiomycota</taxon>
        <taxon>Agaricomycotina</taxon>
        <taxon>Agaricomycetes</taxon>
        <taxon>Cantharellales</taxon>
        <taxon>Ceratobasidiaceae</taxon>
        <taxon>Rhizoctonia</taxon>
    </lineage>
</organism>